<dbReference type="InterPro" id="IPR036113">
    <property type="entry name" value="Asp/Glu-ADT_sf_sub_c"/>
</dbReference>
<comment type="caution">
    <text evidence="2">The sequence shown here is derived from an EMBL/GenBank/DDBJ whole genome shotgun (WGS) entry which is preliminary data.</text>
</comment>
<reference evidence="2 3" key="1">
    <citation type="journal article" date="2019" name="Nat. Microbiol.">
        <title>Mediterranean grassland soil C-N compound turnover is dependent on rainfall and depth, and is mediated by genomically divergent microorganisms.</title>
        <authorList>
            <person name="Diamond S."/>
            <person name="Andeer P.F."/>
            <person name="Li Z."/>
            <person name="Crits-Christoph A."/>
            <person name="Burstein D."/>
            <person name="Anantharaman K."/>
            <person name="Lane K.R."/>
            <person name="Thomas B.C."/>
            <person name="Pan C."/>
            <person name="Northen T.R."/>
            <person name="Banfield J.F."/>
        </authorList>
    </citation>
    <scope>NUCLEOTIDE SEQUENCE [LARGE SCALE GENOMIC DNA]</scope>
    <source>
        <strain evidence="2">NP_3</strain>
    </source>
</reference>
<sequence>MATVEDLERIAALTGLRIARSDLERLLPVLNALYADLERLSALPVAGLEPAFTPRRWEESTPQSRPGRRGEPDPPGRGRSR</sequence>
<dbReference type="EMBL" id="VBAK01000133">
    <property type="protein sequence ID" value="TMI88866.1"/>
    <property type="molecule type" value="Genomic_DNA"/>
</dbReference>
<evidence type="ECO:0008006" key="4">
    <source>
        <dbReference type="Google" id="ProtNLM"/>
    </source>
</evidence>
<dbReference type="Proteomes" id="UP000318509">
    <property type="component" value="Unassembled WGS sequence"/>
</dbReference>
<feature type="compositionally biased region" description="Basic and acidic residues" evidence="1">
    <location>
        <begin position="68"/>
        <end position="81"/>
    </location>
</feature>
<feature type="region of interest" description="Disordered" evidence="1">
    <location>
        <begin position="51"/>
        <end position="81"/>
    </location>
</feature>
<dbReference type="AlphaFoldDB" id="A0A537K074"/>
<evidence type="ECO:0000256" key="1">
    <source>
        <dbReference type="SAM" id="MobiDB-lite"/>
    </source>
</evidence>
<dbReference type="GO" id="GO:0006450">
    <property type="term" value="P:regulation of translational fidelity"/>
    <property type="evidence" value="ECO:0007669"/>
    <property type="project" value="InterPro"/>
</dbReference>
<organism evidence="2 3">
    <name type="scientific">Candidatus Segetimicrobium genomatis</name>
    <dbReference type="NCBI Taxonomy" id="2569760"/>
    <lineage>
        <taxon>Bacteria</taxon>
        <taxon>Bacillati</taxon>
        <taxon>Candidatus Sysuimicrobiota</taxon>
        <taxon>Candidatus Sysuimicrobiia</taxon>
        <taxon>Candidatus Sysuimicrobiales</taxon>
        <taxon>Candidatus Segetimicrobiaceae</taxon>
        <taxon>Candidatus Segetimicrobium</taxon>
    </lineage>
</organism>
<accession>A0A537K074</accession>
<name>A0A537K074_9BACT</name>
<protein>
    <recommendedName>
        <fullName evidence="4">Asp-tRNA(Asn)/Glu-tRNA(Gln) amidotransferase GatCAB subunit C</fullName>
    </recommendedName>
</protein>
<evidence type="ECO:0000313" key="3">
    <source>
        <dbReference type="Proteomes" id="UP000318509"/>
    </source>
</evidence>
<proteinExistence type="predicted"/>
<gene>
    <name evidence="2" type="ORF">E6H00_11335</name>
</gene>
<evidence type="ECO:0000313" key="2">
    <source>
        <dbReference type="EMBL" id="TMI88866.1"/>
    </source>
</evidence>
<dbReference type="SUPFAM" id="SSF141000">
    <property type="entry name" value="Glu-tRNAGln amidotransferase C subunit"/>
    <property type="match status" value="1"/>
</dbReference>